<dbReference type="PATRIC" id="fig|797209.4.peg.3203"/>
<reference evidence="4" key="3">
    <citation type="submission" date="2016-11" db="EMBL/GenBank/DDBJ databases">
        <authorList>
            <person name="Varghese N."/>
            <person name="Submissions S."/>
        </authorList>
    </citation>
    <scope>NUCLEOTIDE SEQUENCE [LARGE SCALE GENOMIC DNA]</scope>
    <source>
        <strain evidence="4">DX253</strain>
    </source>
</reference>
<name>E7QWU3_HALPU</name>
<protein>
    <submittedName>
        <fullName evidence="1">Uncharacterized protein</fullName>
    </submittedName>
</protein>
<dbReference type="eggNOG" id="arCOG06291">
    <property type="taxonomic scope" value="Archaea"/>
</dbReference>
<dbReference type="STRING" id="797209.GCA_000376445_03155"/>
<organism evidence="1 3">
    <name type="scientific">Haladaptatus paucihalophilus DX253</name>
    <dbReference type="NCBI Taxonomy" id="797209"/>
    <lineage>
        <taxon>Archaea</taxon>
        <taxon>Methanobacteriati</taxon>
        <taxon>Methanobacteriota</taxon>
        <taxon>Stenosarchaea group</taxon>
        <taxon>Halobacteria</taxon>
        <taxon>Halobacteriales</taxon>
        <taxon>Haladaptataceae</taxon>
        <taxon>Haladaptatus</taxon>
    </lineage>
</organism>
<dbReference type="Pfam" id="PF23955">
    <property type="entry name" value="DUF7284"/>
    <property type="match status" value="1"/>
</dbReference>
<dbReference type="Proteomes" id="UP000003751">
    <property type="component" value="Unassembled WGS sequence"/>
</dbReference>
<dbReference type="OrthoDB" id="248210at2157"/>
<dbReference type="AlphaFoldDB" id="E7QWU3"/>
<dbReference type="RefSeq" id="WP_007981600.1">
    <property type="nucleotide sequence ID" value="NZ_AEMG01000019.1"/>
</dbReference>
<proteinExistence type="predicted"/>
<reference evidence="1 3" key="1">
    <citation type="journal article" date="2014" name="ISME J.">
        <title>Trehalose/2-sulfotrehalose biosynthesis and glycine-betaine uptake are widely spread mechanisms for osmoadaptation in the Halobacteriales.</title>
        <authorList>
            <person name="Youssef N.H."/>
            <person name="Savage-Ashlock K.N."/>
            <person name="McCully A.L."/>
            <person name="Luedtke B."/>
            <person name="Shaw E.I."/>
            <person name="Hoff W.D."/>
            <person name="Elshahed M.S."/>
        </authorList>
    </citation>
    <scope>NUCLEOTIDE SEQUENCE [LARGE SCALE GENOMIC DNA]</scope>
    <source>
        <strain evidence="1 3">DX253</strain>
    </source>
</reference>
<dbReference type="EMBL" id="FRAN01000001">
    <property type="protein sequence ID" value="SHK21194.1"/>
    <property type="molecule type" value="Genomic_DNA"/>
</dbReference>
<dbReference type="InterPro" id="IPR055708">
    <property type="entry name" value="DUF7284"/>
</dbReference>
<evidence type="ECO:0000313" key="1">
    <source>
        <dbReference type="EMBL" id="EFW90746.1"/>
    </source>
</evidence>
<reference evidence="2" key="2">
    <citation type="submission" date="2016-11" db="EMBL/GenBank/DDBJ databases">
        <authorList>
            <person name="Jaros S."/>
            <person name="Januszkiewicz K."/>
            <person name="Wedrychowicz H."/>
        </authorList>
    </citation>
    <scope>NUCLEOTIDE SEQUENCE [LARGE SCALE GENOMIC DNA]</scope>
    <source>
        <strain evidence="2">DX253</strain>
    </source>
</reference>
<evidence type="ECO:0000313" key="2">
    <source>
        <dbReference type="EMBL" id="SHK21194.1"/>
    </source>
</evidence>
<accession>E7QWU3</accession>
<evidence type="ECO:0000313" key="3">
    <source>
        <dbReference type="Proteomes" id="UP000003751"/>
    </source>
</evidence>
<dbReference type="Proteomes" id="UP000184203">
    <property type="component" value="Unassembled WGS sequence"/>
</dbReference>
<sequence length="277" mass="30133">MRAISTVLDVTLCLLLVSASAFVLAGARPPQSTARTRTAESTANVLTTSTAGLNYTIRTDDGAIHRTTRGTLAGLLGQTALANASVRGAELSRASDPFEHAVARRVRERLDRPSRMRLLVQWEPYRNAHLRGRFAVGKSPPPQVDVHAAEITLPNKFPPVRERALDAARRGGYRDVARVVAAGIVIGLVPNRTTTLALHDRETGATVAARLRRLVRLYDVYGLDTNTLTTDRARRALIDALTAAVEADLRSTFRTPTEAARSVSLGETRLVVRTWDA</sequence>
<gene>
    <name evidence="2" type="ORF">SAMN05444342_0963</name>
    <name evidence="1" type="ORF">ZOD2009_16408</name>
</gene>
<dbReference type="EMBL" id="AEMG01000019">
    <property type="protein sequence ID" value="EFW90746.1"/>
    <property type="molecule type" value="Genomic_DNA"/>
</dbReference>
<evidence type="ECO:0000313" key="4">
    <source>
        <dbReference type="Proteomes" id="UP000184203"/>
    </source>
</evidence>
<keyword evidence="4" id="KW-1185">Reference proteome</keyword>